<protein>
    <submittedName>
        <fullName evidence="5">Uncharacterized protein</fullName>
    </submittedName>
</protein>
<dbReference type="EMBL" id="RCML01000118">
    <property type="protein sequence ID" value="KAG2990419.1"/>
    <property type="molecule type" value="Genomic_DNA"/>
</dbReference>
<evidence type="ECO:0000313" key="5">
    <source>
        <dbReference type="EMBL" id="RAW35338.1"/>
    </source>
</evidence>
<dbReference type="Proteomes" id="UP000735874">
    <property type="component" value="Unassembled WGS sequence"/>
</dbReference>
<dbReference type="Proteomes" id="UP000736787">
    <property type="component" value="Unassembled WGS sequence"/>
</dbReference>
<evidence type="ECO:0000313" key="2">
    <source>
        <dbReference type="EMBL" id="KAG2904149.1"/>
    </source>
</evidence>
<name>A0A329SI35_9STRA</name>
<proteinExistence type="predicted"/>
<dbReference type="Proteomes" id="UP000774804">
    <property type="component" value="Unassembled WGS sequence"/>
</dbReference>
<gene>
    <name evidence="5" type="ORF">PC110_g8352</name>
    <name evidence="1" type="ORF">PC113_g6856</name>
    <name evidence="2" type="ORF">PC115_g15072</name>
    <name evidence="3" type="ORF">PC117_g6891</name>
    <name evidence="4" type="ORF">PC118_g5639</name>
</gene>
<dbReference type="Proteomes" id="UP000697107">
    <property type="component" value="Unassembled WGS sequence"/>
</dbReference>
<evidence type="ECO:0000313" key="1">
    <source>
        <dbReference type="EMBL" id="KAG2861808.1"/>
    </source>
</evidence>
<dbReference type="AlphaFoldDB" id="A0A329SI35"/>
<comment type="caution">
    <text evidence="5">The sequence shown here is derived from an EMBL/GenBank/DDBJ whole genome shotgun (WGS) entry which is preliminary data.</text>
</comment>
<reference evidence="1" key="2">
    <citation type="submission" date="2018-10" db="EMBL/GenBank/DDBJ databases">
        <title>Effector identification in a new, highly contiguous assembly of the strawberry crown rot pathogen Phytophthora cactorum.</title>
        <authorList>
            <person name="Armitage A.D."/>
            <person name="Nellist C.F."/>
            <person name="Bates H."/>
            <person name="Vickerstaff R.J."/>
            <person name="Harrison R.J."/>
        </authorList>
    </citation>
    <scope>NUCLEOTIDE SEQUENCE</scope>
    <source>
        <strain evidence="1">15-7</strain>
        <strain evidence="2">4032</strain>
        <strain evidence="3">4040</strain>
        <strain evidence="4">P415</strain>
    </source>
</reference>
<dbReference type="EMBL" id="MJFZ01000172">
    <property type="protein sequence ID" value="RAW35338.1"/>
    <property type="molecule type" value="Genomic_DNA"/>
</dbReference>
<dbReference type="VEuPathDB" id="FungiDB:PC110_g8352"/>
<keyword evidence="6" id="KW-1185">Reference proteome</keyword>
<evidence type="ECO:0000313" key="6">
    <source>
        <dbReference type="Proteomes" id="UP000251314"/>
    </source>
</evidence>
<organism evidence="5 6">
    <name type="scientific">Phytophthora cactorum</name>
    <dbReference type="NCBI Taxonomy" id="29920"/>
    <lineage>
        <taxon>Eukaryota</taxon>
        <taxon>Sar</taxon>
        <taxon>Stramenopiles</taxon>
        <taxon>Oomycota</taxon>
        <taxon>Peronosporomycetes</taxon>
        <taxon>Peronosporales</taxon>
        <taxon>Peronosporaceae</taxon>
        <taxon>Phytophthora</taxon>
    </lineage>
</organism>
<accession>A0A329SI35</accession>
<reference evidence="5 6" key="1">
    <citation type="submission" date="2018-01" db="EMBL/GenBank/DDBJ databases">
        <title>Draft genome of the strawberry crown rot pathogen Phytophthora cactorum.</title>
        <authorList>
            <person name="Armitage A.D."/>
            <person name="Lysoe E."/>
            <person name="Nellist C.F."/>
            <person name="Harrison R.J."/>
            <person name="Brurberg M.B."/>
        </authorList>
    </citation>
    <scope>NUCLEOTIDE SEQUENCE [LARGE SCALE GENOMIC DNA]</scope>
    <source>
        <strain evidence="5 6">10300</strain>
    </source>
</reference>
<dbReference type="Proteomes" id="UP000251314">
    <property type="component" value="Unassembled WGS sequence"/>
</dbReference>
<sequence length="35" mass="3932">MVKILEEAEKTNALVKSGQLPTRGPKLEKFEIDMS</sequence>
<evidence type="ECO:0000313" key="4">
    <source>
        <dbReference type="EMBL" id="KAG2990419.1"/>
    </source>
</evidence>
<dbReference type="EMBL" id="RCMI01000601">
    <property type="protein sequence ID" value="KAG2904149.1"/>
    <property type="molecule type" value="Genomic_DNA"/>
</dbReference>
<dbReference type="EMBL" id="RCMG01000144">
    <property type="protein sequence ID" value="KAG2861808.1"/>
    <property type="molecule type" value="Genomic_DNA"/>
</dbReference>
<evidence type="ECO:0000313" key="3">
    <source>
        <dbReference type="EMBL" id="KAG2947327.1"/>
    </source>
</evidence>
<dbReference type="EMBL" id="RCMK01000135">
    <property type="protein sequence ID" value="KAG2947327.1"/>
    <property type="molecule type" value="Genomic_DNA"/>
</dbReference>